<gene>
    <name evidence="1" type="ORF">S06H3_63972</name>
</gene>
<evidence type="ECO:0000313" key="1">
    <source>
        <dbReference type="EMBL" id="GAI49073.1"/>
    </source>
</evidence>
<evidence type="ECO:0008006" key="2">
    <source>
        <dbReference type="Google" id="ProtNLM"/>
    </source>
</evidence>
<name>X1NZM8_9ZZZZ</name>
<dbReference type="EMBL" id="BARV01042584">
    <property type="protein sequence ID" value="GAI49073.1"/>
    <property type="molecule type" value="Genomic_DNA"/>
</dbReference>
<dbReference type="Gene3D" id="3.90.550.10">
    <property type="entry name" value="Spore Coat Polysaccharide Biosynthesis Protein SpsA, Chain A"/>
    <property type="match status" value="1"/>
</dbReference>
<feature type="non-terminal residue" evidence="1">
    <location>
        <position position="127"/>
    </location>
</feature>
<dbReference type="GO" id="GO:0051479">
    <property type="term" value="P:mannosylglycerate biosynthetic process"/>
    <property type="evidence" value="ECO:0007669"/>
    <property type="project" value="InterPro"/>
</dbReference>
<dbReference type="InterPro" id="IPR029044">
    <property type="entry name" value="Nucleotide-diphossugar_trans"/>
</dbReference>
<dbReference type="Pfam" id="PF09488">
    <property type="entry name" value="Osmo_MPGsynth"/>
    <property type="match status" value="1"/>
</dbReference>
<feature type="non-terminal residue" evidence="1">
    <location>
        <position position="1"/>
    </location>
</feature>
<dbReference type="GO" id="GO:0005737">
    <property type="term" value="C:cytoplasm"/>
    <property type="evidence" value="ECO:0007669"/>
    <property type="project" value="InterPro"/>
</dbReference>
<dbReference type="InterPro" id="IPR012812">
    <property type="entry name" value="Osmo_MPG_synth"/>
</dbReference>
<sequence length="127" mass="14349">GVRLHDLEDEVIKDIEGRMAIVIPIKDEKLKLFEGVVSGIPHDCLIIVVSNSQRRRVDRFRMERDTLAQFCHFSQRQALIVHQKDPQLAQGLAQAGYADMLDEKGVVRDGKSEGMVIGILLAMLNRK</sequence>
<proteinExistence type="predicted"/>
<organism evidence="1">
    <name type="scientific">marine sediment metagenome</name>
    <dbReference type="NCBI Taxonomy" id="412755"/>
    <lineage>
        <taxon>unclassified sequences</taxon>
        <taxon>metagenomes</taxon>
        <taxon>ecological metagenomes</taxon>
    </lineage>
</organism>
<comment type="caution">
    <text evidence="1">The sequence shown here is derived from an EMBL/GenBank/DDBJ whole genome shotgun (WGS) entry which is preliminary data.</text>
</comment>
<dbReference type="AlphaFoldDB" id="X1NZM8"/>
<dbReference type="GO" id="GO:0050504">
    <property type="term" value="F:mannosyl-3-phosphoglycerate synthase activity"/>
    <property type="evidence" value="ECO:0007669"/>
    <property type="project" value="InterPro"/>
</dbReference>
<reference evidence="1" key="1">
    <citation type="journal article" date="2014" name="Front. Microbiol.">
        <title>High frequency of phylogenetically diverse reductive dehalogenase-homologous genes in deep subseafloor sedimentary metagenomes.</title>
        <authorList>
            <person name="Kawai M."/>
            <person name="Futagami T."/>
            <person name="Toyoda A."/>
            <person name="Takaki Y."/>
            <person name="Nishi S."/>
            <person name="Hori S."/>
            <person name="Arai W."/>
            <person name="Tsubouchi T."/>
            <person name="Morono Y."/>
            <person name="Uchiyama I."/>
            <person name="Ito T."/>
            <person name="Fujiyama A."/>
            <person name="Inagaki F."/>
            <person name="Takami H."/>
        </authorList>
    </citation>
    <scope>NUCLEOTIDE SEQUENCE</scope>
    <source>
        <strain evidence="1">Expedition CK06-06</strain>
    </source>
</reference>
<accession>X1NZM8</accession>
<protein>
    <recommendedName>
        <fullName evidence="2">Mannosyl-3-phosphoglycerate synthase</fullName>
    </recommendedName>
</protein>